<reference evidence="1 2" key="1">
    <citation type="journal article" date="2019" name="Nat. Ecol. Evol.">
        <title>Megaphylogeny resolves global patterns of mushroom evolution.</title>
        <authorList>
            <person name="Varga T."/>
            <person name="Krizsan K."/>
            <person name="Foldi C."/>
            <person name="Dima B."/>
            <person name="Sanchez-Garcia M."/>
            <person name="Sanchez-Ramirez S."/>
            <person name="Szollosi G.J."/>
            <person name="Szarkandi J.G."/>
            <person name="Papp V."/>
            <person name="Albert L."/>
            <person name="Andreopoulos W."/>
            <person name="Angelini C."/>
            <person name="Antonin V."/>
            <person name="Barry K.W."/>
            <person name="Bougher N.L."/>
            <person name="Buchanan P."/>
            <person name="Buyck B."/>
            <person name="Bense V."/>
            <person name="Catcheside P."/>
            <person name="Chovatia M."/>
            <person name="Cooper J."/>
            <person name="Damon W."/>
            <person name="Desjardin D."/>
            <person name="Finy P."/>
            <person name="Geml J."/>
            <person name="Haridas S."/>
            <person name="Hughes K."/>
            <person name="Justo A."/>
            <person name="Karasinski D."/>
            <person name="Kautmanova I."/>
            <person name="Kiss B."/>
            <person name="Kocsube S."/>
            <person name="Kotiranta H."/>
            <person name="LaButti K.M."/>
            <person name="Lechner B.E."/>
            <person name="Liimatainen K."/>
            <person name="Lipzen A."/>
            <person name="Lukacs Z."/>
            <person name="Mihaltcheva S."/>
            <person name="Morgado L.N."/>
            <person name="Niskanen T."/>
            <person name="Noordeloos M.E."/>
            <person name="Ohm R.A."/>
            <person name="Ortiz-Santana B."/>
            <person name="Ovrebo C."/>
            <person name="Racz N."/>
            <person name="Riley R."/>
            <person name="Savchenko A."/>
            <person name="Shiryaev A."/>
            <person name="Soop K."/>
            <person name="Spirin V."/>
            <person name="Szebenyi C."/>
            <person name="Tomsovsky M."/>
            <person name="Tulloss R.E."/>
            <person name="Uehling J."/>
            <person name="Grigoriev I.V."/>
            <person name="Vagvolgyi C."/>
            <person name="Papp T."/>
            <person name="Martin F.M."/>
            <person name="Miettinen O."/>
            <person name="Hibbett D.S."/>
            <person name="Nagy L.G."/>
        </authorList>
    </citation>
    <scope>NUCLEOTIDE SEQUENCE [LARGE SCALE GENOMIC DNA]</scope>
    <source>
        <strain evidence="1 2">NL-1719</strain>
    </source>
</reference>
<dbReference type="Proteomes" id="UP000308600">
    <property type="component" value="Unassembled WGS sequence"/>
</dbReference>
<evidence type="ECO:0000313" key="2">
    <source>
        <dbReference type="Proteomes" id="UP000308600"/>
    </source>
</evidence>
<gene>
    <name evidence="1" type="ORF">BDN72DRAFT_818813</name>
</gene>
<accession>A0ACD3AXD4</accession>
<organism evidence="1 2">
    <name type="scientific">Pluteus cervinus</name>
    <dbReference type="NCBI Taxonomy" id="181527"/>
    <lineage>
        <taxon>Eukaryota</taxon>
        <taxon>Fungi</taxon>
        <taxon>Dikarya</taxon>
        <taxon>Basidiomycota</taxon>
        <taxon>Agaricomycotina</taxon>
        <taxon>Agaricomycetes</taxon>
        <taxon>Agaricomycetidae</taxon>
        <taxon>Agaricales</taxon>
        <taxon>Pluteineae</taxon>
        <taxon>Pluteaceae</taxon>
        <taxon>Pluteus</taxon>
    </lineage>
</organism>
<name>A0ACD3AXD4_9AGAR</name>
<protein>
    <submittedName>
        <fullName evidence="1">Uncharacterized protein</fullName>
    </submittedName>
</protein>
<evidence type="ECO:0000313" key="1">
    <source>
        <dbReference type="EMBL" id="TFK70465.1"/>
    </source>
</evidence>
<proteinExistence type="predicted"/>
<dbReference type="EMBL" id="ML208313">
    <property type="protein sequence ID" value="TFK70465.1"/>
    <property type="molecule type" value="Genomic_DNA"/>
</dbReference>
<sequence length="560" mass="64091">MPNNVLRDHFRGYRHPFLFGVHYLGGIGDNPRTLSELAMIQYSAELRQEPEWWRRHKDPATRAEWAERALGRMWKVPTPSGFINLELSQRQVNYVLDELSGYASLRNEKHGCQVSCFERIWESHSVLDPATHTTLQRQIHDLRSHYITSSRLVAPKTNNGLTTTFVDPSLYCFVYSRTLVSHSHQAAHPRVLPPPPSDIYTASSKFQLLPSEVSLSLDGKAKFNSYINGLHPDEYPDLYKSLEATLTGFMPLFGHTLTDLHRNNPLKQRISGACKYTVWDEPEEPEFSDDEEGWSNYERDMRQWVMSRPLSLPDVPDEGYRGGLEERRHFVDLKGRDIQVMTNIAETVLQPEGPSFQGTPWHVEGMRNERIVACGFYVISAENITPASLQFRMAVTYPRGFVAGDAGATIRTWGLQDGDPCHQHIGEVPLRPGLAIVFPNIYQHRISPFRLQNPSFPGRLTILSFYISDPDVLPITSTKMVSPQQEEWVKKALWESMAGKKLPTELIEHIISDVDGLMTEEEACSYQEELVEVREAFRKANDDYHFCIPFDVWNGPENSF</sequence>
<keyword evidence="2" id="KW-1185">Reference proteome</keyword>